<dbReference type="EMBL" id="ML121548">
    <property type="protein sequence ID" value="RPB23088.1"/>
    <property type="molecule type" value="Genomic_DNA"/>
</dbReference>
<dbReference type="InterPro" id="IPR029045">
    <property type="entry name" value="ClpP/crotonase-like_dom_sf"/>
</dbReference>
<dbReference type="SUPFAM" id="SSF52096">
    <property type="entry name" value="ClpP/crotonase"/>
    <property type="match status" value="1"/>
</dbReference>
<comment type="similarity">
    <text evidence="3">Belongs to the enoyl-CoA hydratase/isomerase family.</text>
</comment>
<dbReference type="STRING" id="1051890.A0A3N4L6K8"/>
<accession>A0A3N4L6K8</accession>
<dbReference type="PANTHER" id="PTHR43684">
    <property type="match status" value="1"/>
</dbReference>
<dbReference type="CDD" id="cd06558">
    <property type="entry name" value="crotonase-like"/>
    <property type="match status" value="1"/>
</dbReference>
<name>A0A3N4L6K8_9PEZI</name>
<evidence type="ECO:0000256" key="4">
    <source>
        <dbReference type="ARBA" id="ARBA00023140"/>
    </source>
</evidence>
<comment type="pathway">
    <text evidence="2">Lipid metabolism; fatty acid beta-oxidation.</text>
</comment>
<dbReference type="InterPro" id="IPR001753">
    <property type="entry name" value="Enoyl-CoA_hydra/iso"/>
</dbReference>
<dbReference type="Pfam" id="PF00378">
    <property type="entry name" value="ECH_1"/>
    <property type="match status" value="1"/>
</dbReference>
<dbReference type="GO" id="GO:0005782">
    <property type="term" value="C:peroxisomal matrix"/>
    <property type="evidence" value="ECO:0007669"/>
    <property type="project" value="TreeGrafter"/>
</dbReference>
<evidence type="ECO:0000256" key="2">
    <source>
        <dbReference type="ARBA" id="ARBA00005005"/>
    </source>
</evidence>
<evidence type="ECO:0000256" key="1">
    <source>
        <dbReference type="ARBA" id="ARBA00004275"/>
    </source>
</evidence>
<sequence length="279" mass="30214">MPTTTPSDPILLTLSGPIAIITLNLPHKLNALSSEAYQHLGHLLRKVADMTDITITLLTGTGRFFSAGADVGSIDSANVPTGNSPRTFWLQRFAVCNIDVTKSFLTHPKLLIAALNGPAIGLSAALVAHCDFIYATSSTYLLTPFTSLGLVAEGGASYTFVRRLGLAKANEALILSKPLPAADLLACGFLNKIYPDPADPRDCSSFHKAVLEDVRSEFLERGLNRESMLLVKSLIRDALEEKLESMNVKEAFMGLERFLSGAPKEEFGKMARGEKKHKL</sequence>
<dbReference type="FunCoup" id="A0A3N4L6K8">
    <property type="interactions" value="207"/>
</dbReference>
<dbReference type="FunFam" id="3.90.226.10:FF:000048">
    <property type="entry name" value="3,2-trans-enoyl-CoA isomerase"/>
    <property type="match status" value="1"/>
</dbReference>
<comment type="subcellular location">
    <subcellularLocation>
        <location evidence="1">Peroxisome</location>
    </subcellularLocation>
</comment>
<dbReference type="GO" id="GO:0004165">
    <property type="term" value="F:delta(3)-delta(2)-enoyl-CoA isomerase activity"/>
    <property type="evidence" value="ECO:0007669"/>
    <property type="project" value="UniProtKB-ARBA"/>
</dbReference>
<keyword evidence="5" id="KW-0413">Isomerase</keyword>
<dbReference type="OrthoDB" id="448450at2759"/>
<proteinExistence type="inferred from homology"/>
<dbReference type="Proteomes" id="UP000267821">
    <property type="component" value="Unassembled WGS sequence"/>
</dbReference>
<dbReference type="GO" id="GO:0006635">
    <property type="term" value="P:fatty acid beta-oxidation"/>
    <property type="evidence" value="ECO:0007669"/>
    <property type="project" value="TreeGrafter"/>
</dbReference>
<evidence type="ECO:0000256" key="3">
    <source>
        <dbReference type="ARBA" id="ARBA00005254"/>
    </source>
</evidence>
<dbReference type="PANTHER" id="PTHR43684:SF1">
    <property type="entry name" value="ENOYL-COA DELTA ISOMERASE 2"/>
    <property type="match status" value="1"/>
</dbReference>
<organism evidence="6 8">
    <name type="scientific">Terfezia boudieri ATCC MYA-4762</name>
    <dbReference type="NCBI Taxonomy" id="1051890"/>
    <lineage>
        <taxon>Eukaryota</taxon>
        <taxon>Fungi</taxon>
        <taxon>Dikarya</taxon>
        <taxon>Ascomycota</taxon>
        <taxon>Pezizomycotina</taxon>
        <taxon>Pezizomycetes</taxon>
        <taxon>Pezizales</taxon>
        <taxon>Pezizaceae</taxon>
        <taxon>Terfezia</taxon>
    </lineage>
</organism>
<dbReference type="AlphaFoldDB" id="A0A3N4L6K8"/>
<evidence type="ECO:0000256" key="5">
    <source>
        <dbReference type="ARBA" id="ARBA00023235"/>
    </source>
</evidence>
<protein>
    <submittedName>
        <fullName evidence="6">ClpP/crotonase</fullName>
    </submittedName>
</protein>
<evidence type="ECO:0000313" key="8">
    <source>
        <dbReference type="Proteomes" id="UP000267821"/>
    </source>
</evidence>
<evidence type="ECO:0000313" key="7">
    <source>
        <dbReference type="EMBL" id="RPB23088.1"/>
    </source>
</evidence>
<reference evidence="6 8" key="1">
    <citation type="journal article" date="2018" name="Nat. Ecol. Evol.">
        <title>Pezizomycetes genomes reveal the molecular basis of ectomycorrhizal truffle lifestyle.</title>
        <authorList>
            <person name="Murat C."/>
            <person name="Payen T."/>
            <person name="Noel B."/>
            <person name="Kuo A."/>
            <person name="Morin E."/>
            <person name="Chen J."/>
            <person name="Kohler A."/>
            <person name="Krizsan K."/>
            <person name="Balestrini R."/>
            <person name="Da Silva C."/>
            <person name="Montanini B."/>
            <person name="Hainaut M."/>
            <person name="Levati E."/>
            <person name="Barry K.W."/>
            <person name="Belfiori B."/>
            <person name="Cichocki N."/>
            <person name="Clum A."/>
            <person name="Dockter R.B."/>
            <person name="Fauchery L."/>
            <person name="Guy J."/>
            <person name="Iotti M."/>
            <person name="Le Tacon F."/>
            <person name="Lindquist E.A."/>
            <person name="Lipzen A."/>
            <person name="Malagnac F."/>
            <person name="Mello A."/>
            <person name="Molinier V."/>
            <person name="Miyauchi S."/>
            <person name="Poulain J."/>
            <person name="Riccioni C."/>
            <person name="Rubini A."/>
            <person name="Sitrit Y."/>
            <person name="Splivallo R."/>
            <person name="Traeger S."/>
            <person name="Wang M."/>
            <person name="Zifcakova L."/>
            <person name="Wipf D."/>
            <person name="Zambonelli A."/>
            <person name="Paolocci F."/>
            <person name="Nowrousian M."/>
            <person name="Ottonello S."/>
            <person name="Baldrian P."/>
            <person name="Spatafora J.W."/>
            <person name="Henrissat B."/>
            <person name="Nagy L.G."/>
            <person name="Aury J.M."/>
            <person name="Wincker P."/>
            <person name="Grigoriev I.V."/>
            <person name="Bonfante P."/>
            <person name="Martin F.M."/>
        </authorList>
    </citation>
    <scope>NUCLEOTIDE SEQUENCE [LARGE SCALE GENOMIC DNA]</scope>
    <source>
        <strain evidence="6 8">ATCC MYA-4762</strain>
    </source>
</reference>
<gene>
    <name evidence="7" type="ORF">L211DRAFT_839045</name>
    <name evidence="6" type="ORF">L211DRAFT_843542</name>
</gene>
<evidence type="ECO:0000313" key="6">
    <source>
        <dbReference type="EMBL" id="RPB18544.1"/>
    </source>
</evidence>
<dbReference type="InterPro" id="IPR051053">
    <property type="entry name" value="ECH/Chromodomain_protein"/>
</dbReference>
<keyword evidence="4" id="KW-0576">Peroxisome</keyword>
<keyword evidence="8" id="KW-1185">Reference proteome</keyword>
<dbReference type="EMBL" id="ML121623">
    <property type="protein sequence ID" value="RPB18544.1"/>
    <property type="molecule type" value="Genomic_DNA"/>
</dbReference>
<dbReference type="Gene3D" id="3.90.226.10">
    <property type="entry name" value="2-enoyl-CoA Hydratase, Chain A, domain 1"/>
    <property type="match status" value="1"/>
</dbReference>